<evidence type="ECO:0000256" key="7">
    <source>
        <dbReference type="ARBA" id="ARBA00022694"/>
    </source>
</evidence>
<dbReference type="SUPFAM" id="SSF55821">
    <property type="entry name" value="YrdC/RibB"/>
    <property type="match status" value="1"/>
</dbReference>
<evidence type="ECO:0000256" key="11">
    <source>
        <dbReference type="ARBA" id="ARBA00029774"/>
    </source>
</evidence>
<evidence type="ECO:0000256" key="12">
    <source>
        <dbReference type="ARBA" id="ARBA00048366"/>
    </source>
</evidence>
<dbReference type="PROSITE" id="PS51163">
    <property type="entry name" value="YRDC"/>
    <property type="match status" value="1"/>
</dbReference>
<evidence type="ECO:0000256" key="8">
    <source>
        <dbReference type="ARBA" id="ARBA00022695"/>
    </source>
</evidence>
<feature type="domain" description="YrdC-like" evidence="15">
    <location>
        <begin position="47"/>
        <end position="239"/>
    </location>
</feature>
<dbReference type="AlphaFoldDB" id="A0A8H5I3F3"/>
<accession>A0A8H5I3F3</accession>
<dbReference type="Gene3D" id="3.40.50.11030">
    <property type="entry name" value="Threonylcarbamoyl-AMP synthase, C-terminal domain"/>
    <property type="match status" value="1"/>
</dbReference>
<keyword evidence="17" id="KW-1185">Reference proteome</keyword>
<dbReference type="PANTHER" id="PTHR17490">
    <property type="entry name" value="SUA5"/>
    <property type="match status" value="1"/>
</dbReference>
<organism evidence="16 17">
    <name type="scientific">Collybiopsis confluens</name>
    <dbReference type="NCBI Taxonomy" id="2823264"/>
    <lineage>
        <taxon>Eukaryota</taxon>
        <taxon>Fungi</taxon>
        <taxon>Dikarya</taxon>
        <taxon>Basidiomycota</taxon>
        <taxon>Agaricomycotina</taxon>
        <taxon>Agaricomycetes</taxon>
        <taxon>Agaricomycetidae</taxon>
        <taxon>Agaricales</taxon>
        <taxon>Marasmiineae</taxon>
        <taxon>Omphalotaceae</taxon>
        <taxon>Collybiopsis</taxon>
    </lineage>
</organism>
<dbReference type="EC" id="2.7.7.87" evidence="3 13"/>
<evidence type="ECO:0000256" key="3">
    <source>
        <dbReference type="ARBA" id="ARBA00012584"/>
    </source>
</evidence>
<evidence type="ECO:0000313" key="17">
    <source>
        <dbReference type="Proteomes" id="UP000518752"/>
    </source>
</evidence>
<keyword evidence="6 13" id="KW-0808">Transferase</keyword>
<keyword evidence="10 13" id="KW-0067">ATP-binding</keyword>
<evidence type="ECO:0000256" key="2">
    <source>
        <dbReference type="ARBA" id="ARBA00007663"/>
    </source>
</evidence>
<dbReference type="GO" id="GO:0000049">
    <property type="term" value="F:tRNA binding"/>
    <property type="evidence" value="ECO:0007669"/>
    <property type="project" value="TreeGrafter"/>
</dbReference>
<keyword evidence="9 13" id="KW-0547">Nucleotide-binding</keyword>
<dbReference type="GO" id="GO:0005524">
    <property type="term" value="F:ATP binding"/>
    <property type="evidence" value="ECO:0007669"/>
    <property type="project" value="UniProtKB-UniRule"/>
</dbReference>
<feature type="binding site" evidence="14">
    <location>
        <position position="96"/>
    </location>
    <ligand>
        <name>ATP</name>
        <dbReference type="ChEBI" id="CHEBI:30616"/>
    </ligand>
</feature>
<dbReference type="Pfam" id="PF01300">
    <property type="entry name" value="Sua5_yciO_yrdC"/>
    <property type="match status" value="1"/>
</dbReference>
<protein>
    <recommendedName>
        <fullName evidence="4 13">Threonylcarbamoyl-AMP synthase</fullName>
        <shortName evidence="13">TC-AMP synthase</shortName>
        <ecNumber evidence="3 13">2.7.7.87</ecNumber>
    </recommendedName>
    <alternativeName>
        <fullName evidence="11 13">L-threonylcarbamoyladenylate synthase</fullName>
    </alternativeName>
</protein>
<gene>
    <name evidence="16" type="ORF">D9757_000081</name>
</gene>
<dbReference type="GO" id="GO:0005737">
    <property type="term" value="C:cytoplasm"/>
    <property type="evidence" value="ECO:0007669"/>
    <property type="project" value="UniProtKB-SubCell"/>
</dbReference>
<evidence type="ECO:0000256" key="1">
    <source>
        <dbReference type="ARBA" id="ARBA00004496"/>
    </source>
</evidence>
<dbReference type="Pfam" id="PF03481">
    <property type="entry name" value="Sua5_C"/>
    <property type="match status" value="1"/>
</dbReference>
<feature type="binding site" evidence="14">
    <location>
        <position position="179"/>
    </location>
    <ligand>
        <name>L-threonine</name>
        <dbReference type="ChEBI" id="CHEBI:57926"/>
    </ligand>
</feature>
<dbReference type="InterPro" id="IPR017945">
    <property type="entry name" value="DHBP_synth_RibB-like_a/b_dom"/>
</dbReference>
<dbReference type="Gene3D" id="3.90.870.10">
    <property type="entry name" value="DHBP synthase"/>
    <property type="match status" value="1"/>
</dbReference>
<comment type="catalytic activity">
    <reaction evidence="12 13">
        <text>L-threonine + hydrogencarbonate + ATP = L-threonylcarbamoyladenylate + diphosphate + H2O</text>
        <dbReference type="Rhea" id="RHEA:36407"/>
        <dbReference type="ChEBI" id="CHEBI:15377"/>
        <dbReference type="ChEBI" id="CHEBI:17544"/>
        <dbReference type="ChEBI" id="CHEBI:30616"/>
        <dbReference type="ChEBI" id="CHEBI:33019"/>
        <dbReference type="ChEBI" id="CHEBI:57926"/>
        <dbReference type="ChEBI" id="CHEBI:73682"/>
        <dbReference type="EC" id="2.7.7.87"/>
    </reaction>
</comment>
<feature type="binding site" evidence="14">
    <location>
        <position position="219"/>
    </location>
    <ligand>
        <name>L-threonine</name>
        <dbReference type="ChEBI" id="CHEBI:57926"/>
    </ligand>
</feature>
<evidence type="ECO:0000259" key="15">
    <source>
        <dbReference type="PROSITE" id="PS51163"/>
    </source>
</evidence>
<name>A0A8H5I3F3_9AGAR</name>
<feature type="binding site" evidence="14">
    <location>
        <position position="101"/>
    </location>
    <ligand>
        <name>L-threonine</name>
        <dbReference type="ChEBI" id="CHEBI:57926"/>
    </ligand>
</feature>
<feature type="binding site" evidence="14">
    <location>
        <position position="92"/>
    </location>
    <ligand>
        <name>ATP</name>
        <dbReference type="ChEBI" id="CHEBI:30616"/>
    </ligand>
</feature>
<evidence type="ECO:0000256" key="9">
    <source>
        <dbReference type="ARBA" id="ARBA00022741"/>
    </source>
</evidence>
<dbReference type="FunFam" id="3.90.870.10:FF:000009">
    <property type="entry name" value="Threonylcarbamoyl-AMP synthase, putative"/>
    <property type="match status" value="1"/>
</dbReference>
<evidence type="ECO:0000256" key="13">
    <source>
        <dbReference type="PIRNR" id="PIRNR004930"/>
    </source>
</evidence>
<keyword evidence="5 13" id="KW-0963">Cytoplasm</keyword>
<dbReference type="GO" id="GO:0008033">
    <property type="term" value="P:tRNA processing"/>
    <property type="evidence" value="ECO:0007669"/>
    <property type="project" value="UniProtKB-KW"/>
</dbReference>
<evidence type="ECO:0000256" key="14">
    <source>
        <dbReference type="PIRSR" id="PIRSR004930-1"/>
    </source>
</evidence>
<keyword evidence="7 13" id="KW-0819">tRNA processing</keyword>
<feature type="binding site" evidence="14">
    <location>
        <position position="181"/>
    </location>
    <ligand>
        <name>ATP</name>
        <dbReference type="ChEBI" id="CHEBI:30616"/>
    </ligand>
</feature>
<dbReference type="GO" id="GO:0003725">
    <property type="term" value="F:double-stranded RNA binding"/>
    <property type="evidence" value="ECO:0007669"/>
    <property type="project" value="UniProtKB-UniRule"/>
</dbReference>
<dbReference type="PANTHER" id="PTHR17490:SF16">
    <property type="entry name" value="THREONYLCARBAMOYL-AMP SYNTHASE"/>
    <property type="match status" value="1"/>
</dbReference>
<evidence type="ECO:0000313" key="16">
    <source>
        <dbReference type="EMBL" id="KAF5393962.1"/>
    </source>
</evidence>
<dbReference type="InterPro" id="IPR005145">
    <property type="entry name" value="Sua5_C"/>
</dbReference>
<feature type="binding site" evidence="14">
    <location>
        <position position="189"/>
    </location>
    <ligand>
        <name>ATP</name>
        <dbReference type="ChEBI" id="CHEBI:30616"/>
    </ligand>
</feature>
<dbReference type="GO" id="GO:0006450">
    <property type="term" value="P:regulation of translational fidelity"/>
    <property type="evidence" value="ECO:0007669"/>
    <property type="project" value="TreeGrafter"/>
</dbReference>
<dbReference type="InterPro" id="IPR006070">
    <property type="entry name" value="Sua5-like_dom"/>
</dbReference>
<dbReference type="Proteomes" id="UP000518752">
    <property type="component" value="Unassembled WGS sequence"/>
</dbReference>
<reference evidence="16 17" key="1">
    <citation type="journal article" date="2020" name="ISME J.">
        <title>Uncovering the hidden diversity of litter-decomposition mechanisms in mushroom-forming fungi.</title>
        <authorList>
            <person name="Floudas D."/>
            <person name="Bentzer J."/>
            <person name="Ahren D."/>
            <person name="Johansson T."/>
            <person name="Persson P."/>
            <person name="Tunlid A."/>
        </authorList>
    </citation>
    <scope>NUCLEOTIDE SEQUENCE [LARGE SCALE GENOMIC DNA]</scope>
    <source>
        <strain evidence="16 17">CBS 406.79</strain>
    </source>
</reference>
<feature type="binding site" evidence="14">
    <location>
        <position position="159"/>
    </location>
    <ligand>
        <name>L-threonine</name>
        <dbReference type="ChEBI" id="CHEBI:57926"/>
    </ligand>
</feature>
<feature type="binding site" evidence="14">
    <location>
        <position position="283"/>
    </location>
    <ligand>
        <name>ATP</name>
        <dbReference type="ChEBI" id="CHEBI:30616"/>
    </ligand>
</feature>
<dbReference type="InterPro" id="IPR050156">
    <property type="entry name" value="TC-AMP_synthase_SUA5"/>
</dbReference>
<comment type="function">
    <text evidence="13">Required for the formation of a threonylcarbamoyl group on adenosine at position 37 (t(6)A37) in tRNAs that read codons beginning with adenine.</text>
</comment>
<feature type="binding site" evidence="14">
    <location>
        <position position="235"/>
    </location>
    <ligand>
        <name>ATP</name>
        <dbReference type="ChEBI" id="CHEBI:30616"/>
    </ligand>
</feature>
<comment type="caution">
    <text evidence="16">The sequence shown here is derived from an EMBL/GenBank/DDBJ whole genome shotgun (WGS) entry which is preliminary data.</text>
</comment>
<evidence type="ECO:0000256" key="5">
    <source>
        <dbReference type="ARBA" id="ARBA00022490"/>
    </source>
</evidence>
<proteinExistence type="inferred from homology"/>
<evidence type="ECO:0000256" key="6">
    <source>
        <dbReference type="ARBA" id="ARBA00022679"/>
    </source>
</evidence>
<dbReference type="GO" id="GO:0061710">
    <property type="term" value="F:L-threonylcarbamoyladenylate synthase"/>
    <property type="evidence" value="ECO:0007669"/>
    <property type="project" value="UniProtKB-EC"/>
</dbReference>
<dbReference type="EMBL" id="JAACJN010000001">
    <property type="protein sequence ID" value="KAF5393962.1"/>
    <property type="molecule type" value="Genomic_DNA"/>
</dbReference>
<dbReference type="InterPro" id="IPR010923">
    <property type="entry name" value="T(6)A37_SUA5"/>
</dbReference>
<dbReference type="InterPro" id="IPR038385">
    <property type="entry name" value="Sua5/YwlC_C"/>
</dbReference>
<comment type="similarity">
    <text evidence="2 13">Belongs to the SUA5 family.</text>
</comment>
<keyword evidence="8 13" id="KW-0548">Nucleotidyltransferase</keyword>
<feature type="binding site" evidence="14">
    <location>
        <position position="69"/>
    </location>
    <ligand>
        <name>L-threonine</name>
        <dbReference type="ChEBI" id="CHEBI:57926"/>
    </ligand>
</feature>
<dbReference type="OrthoDB" id="412787at2759"/>
<sequence length="411" mass="44793">MFPALFRSVRFQSQTAMMPTQVLACDATAISFQSSSAEPRISSQDTLNSLQLAVHDLRRRQPVVFPTETVYGLGALALDASAASSIFSVKGRPPDNPLIVHVSSIEMLHTLLPSTFQLPKSYDLLIKRFWPGPLTLLFPSDSQIIPSIITANQPSVAIRMPSHPVARALIALVKAPLAAPSANSSGKPSPTTAEHVRRDLDGKLGIILDAGACEVGLESTVVDGLREDGKIRVLRPGGVTVEDIEQTLREGFLDTQVLVHRRDYRDEKLEAAPTTPGMKYRHYSPTAPVTLLYTSSPPAGVVPLSAQSFFLTLKDEINTFSSVKIGVLALTDSPFGKMSLPAINGLEWHRQELGPVNHPSVTARRLFDALLTLDQQGVDMILIEEVVEIREGLAVMNRVRKAASQSRWITI</sequence>
<evidence type="ECO:0000256" key="10">
    <source>
        <dbReference type="ARBA" id="ARBA00022840"/>
    </source>
</evidence>
<dbReference type="PIRSF" id="PIRSF004930">
    <property type="entry name" value="Tln_factor_SUA5"/>
    <property type="match status" value="1"/>
</dbReference>
<comment type="subcellular location">
    <subcellularLocation>
        <location evidence="1 13">Cytoplasm</location>
    </subcellularLocation>
</comment>
<evidence type="ECO:0000256" key="4">
    <source>
        <dbReference type="ARBA" id="ARBA00015492"/>
    </source>
</evidence>
<dbReference type="NCBIfam" id="TIGR00057">
    <property type="entry name" value="L-threonylcarbamoyladenylate synthase"/>
    <property type="match status" value="1"/>
</dbReference>